<dbReference type="AlphaFoldDB" id="A0A8X6UQ68"/>
<dbReference type="CDD" id="cd09272">
    <property type="entry name" value="RNase_HI_RT_Ty1"/>
    <property type="match status" value="1"/>
</dbReference>
<evidence type="ECO:0000313" key="2">
    <source>
        <dbReference type="Proteomes" id="UP000887013"/>
    </source>
</evidence>
<name>A0A8X6UQ68_NEPPI</name>
<evidence type="ECO:0000313" key="1">
    <source>
        <dbReference type="EMBL" id="GFU47560.1"/>
    </source>
</evidence>
<dbReference type="PANTHER" id="PTHR11439">
    <property type="entry name" value="GAG-POL-RELATED RETROTRANSPOSON"/>
    <property type="match status" value="1"/>
</dbReference>
<proteinExistence type="predicted"/>
<reference evidence="1" key="1">
    <citation type="submission" date="2020-08" db="EMBL/GenBank/DDBJ databases">
        <title>Multicomponent nature underlies the extraordinary mechanical properties of spider dragline silk.</title>
        <authorList>
            <person name="Kono N."/>
            <person name="Nakamura H."/>
            <person name="Mori M."/>
            <person name="Yoshida Y."/>
            <person name="Ohtoshi R."/>
            <person name="Malay A.D."/>
            <person name="Moran D.A.P."/>
            <person name="Tomita M."/>
            <person name="Numata K."/>
            <person name="Arakawa K."/>
        </authorList>
    </citation>
    <scope>NUCLEOTIDE SEQUENCE</scope>
</reference>
<protein>
    <submittedName>
        <fullName evidence="1">Retrovirus-related Pol polyprotein from transposon TNT 1-94</fullName>
    </submittedName>
</protein>
<accession>A0A8X6UQ68</accession>
<dbReference type="EMBL" id="BMAW01037245">
    <property type="protein sequence ID" value="GFU47560.1"/>
    <property type="molecule type" value="Genomic_DNA"/>
</dbReference>
<organism evidence="1 2">
    <name type="scientific">Nephila pilipes</name>
    <name type="common">Giant wood spider</name>
    <name type="synonym">Nephila maculata</name>
    <dbReference type="NCBI Taxonomy" id="299642"/>
    <lineage>
        <taxon>Eukaryota</taxon>
        <taxon>Metazoa</taxon>
        <taxon>Ecdysozoa</taxon>
        <taxon>Arthropoda</taxon>
        <taxon>Chelicerata</taxon>
        <taxon>Arachnida</taxon>
        <taxon>Araneae</taxon>
        <taxon>Araneomorphae</taxon>
        <taxon>Entelegynae</taxon>
        <taxon>Araneoidea</taxon>
        <taxon>Nephilidae</taxon>
        <taxon>Nephila</taxon>
    </lineage>
</organism>
<comment type="caution">
    <text evidence="1">The sequence shown here is derived from an EMBL/GenBank/DDBJ whole genome shotgun (WGS) entry which is preliminary data.</text>
</comment>
<dbReference type="OrthoDB" id="430476at2759"/>
<keyword evidence="2" id="KW-1185">Reference proteome</keyword>
<gene>
    <name evidence="1" type="primary">POLX_1227</name>
    <name evidence="1" type="ORF">NPIL_469411</name>
</gene>
<dbReference type="Proteomes" id="UP000887013">
    <property type="component" value="Unassembled WGS sequence"/>
</dbReference>
<sequence>MRSPTFILERDNTIGYKWVFKRFLSDGANPNAKLADHGTITSSETITFPGGKTIPYTEAIGSLVFLSITIRADIAFAGKFNCRFQIHLGQMQWRHIFRYMKGTATYGIEYSPLTDQTCRLVGYSDADFDKAVDKRKSTSGLEFELRYGPVTWCSSKKPTVSTTKVEYKAASTTVKEI</sequence>